<sequence length="108" mass="11376">MRQWRNRLRFAASTLLLFTIVLAPVISAYGSENDRMEKRCRAVKEGTEADMQTKVTCASYFEEAGVNPVTGVAVKTAPASGVTFNKAALVLLGVGAGVALLGATVCAP</sequence>
<dbReference type="EMBL" id="JAAYEE010000214">
    <property type="protein sequence ID" value="NLW36119.1"/>
    <property type="molecule type" value="Genomic_DNA"/>
</dbReference>
<dbReference type="STRING" id="909663.GCA_000512235_03155"/>
<organism evidence="1 2">
    <name type="scientific">Syntrophorhabdus aromaticivorans</name>
    <dbReference type="NCBI Taxonomy" id="328301"/>
    <lineage>
        <taxon>Bacteria</taxon>
        <taxon>Pseudomonadati</taxon>
        <taxon>Thermodesulfobacteriota</taxon>
        <taxon>Syntrophorhabdia</taxon>
        <taxon>Syntrophorhabdales</taxon>
        <taxon>Syntrophorhabdaceae</taxon>
        <taxon>Syntrophorhabdus</taxon>
    </lineage>
</organism>
<evidence type="ECO:0000313" key="1">
    <source>
        <dbReference type="EMBL" id="NLW36119.1"/>
    </source>
</evidence>
<comment type="caution">
    <text evidence="1">The sequence shown here is derived from an EMBL/GenBank/DDBJ whole genome shotgun (WGS) entry which is preliminary data.</text>
</comment>
<dbReference type="Proteomes" id="UP000777265">
    <property type="component" value="Unassembled WGS sequence"/>
</dbReference>
<proteinExistence type="predicted"/>
<evidence type="ECO:0000313" key="2">
    <source>
        <dbReference type="Proteomes" id="UP000777265"/>
    </source>
</evidence>
<dbReference type="AlphaFoldDB" id="A0A351U848"/>
<name>A0A351U848_9BACT</name>
<gene>
    <name evidence="1" type="ORF">GXY80_11670</name>
</gene>
<protein>
    <submittedName>
        <fullName evidence="1">Uncharacterized protein</fullName>
    </submittedName>
</protein>
<reference evidence="1" key="1">
    <citation type="journal article" date="2020" name="Biotechnol. Biofuels">
        <title>New insights from the biogas microbiome by comprehensive genome-resolved metagenomics of nearly 1600 species originating from multiple anaerobic digesters.</title>
        <authorList>
            <person name="Campanaro S."/>
            <person name="Treu L."/>
            <person name="Rodriguez-R L.M."/>
            <person name="Kovalovszki A."/>
            <person name="Ziels R.M."/>
            <person name="Maus I."/>
            <person name="Zhu X."/>
            <person name="Kougias P.G."/>
            <person name="Basile A."/>
            <person name="Luo G."/>
            <person name="Schluter A."/>
            <person name="Konstantinidis K.T."/>
            <person name="Angelidaki I."/>
        </authorList>
    </citation>
    <scope>NUCLEOTIDE SEQUENCE</scope>
    <source>
        <strain evidence="1">AS06rmzACSIP_7</strain>
    </source>
</reference>
<accession>A0A351U848</accession>
<reference evidence="1" key="2">
    <citation type="submission" date="2020-01" db="EMBL/GenBank/DDBJ databases">
        <authorList>
            <person name="Campanaro S."/>
        </authorList>
    </citation>
    <scope>NUCLEOTIDE SEQUENCE</scope>
    <source>
        <strain evidence="1">AS06rmzACSIP_7</strain>
    </source>
</reference>